<dbReference type="PANTHER" id="PTHR10210">
    <property type="entry name" value="RIBOSE-PHOSPHATE DIPHOSPHOKINASE FAMILY MEMBER"/>
    <property type="match status" value="1"/>
</dbReference>
<dbReference type="InterPro" id="IPR037515">
    <property type="entry name" value="Rib-P_diPkinase_bac"/>
</dbReference>
<evidence type="ECO:0000256" key="9">
    <source>
        <dbReference type="ARBA" id="ARBA00049535"/>
    </source>
</evidence>
<evidence type="ECO:0000256" key="3">
    <source>
        <dbReference type="ARBA" id="ARBA00022723"/>
    </source>
</evidence>
<dbReference type="HAMAP" id="MF_00583_B">
    <property type="entry name" value="RibP_PPkinase_B"/>
    <property type="match status" value="1"/>
</dbReference>
<comment type="caution">
    <text evidence="14">The sequence shown here is derived from an EMBL/GenBank/DDBJ whole genome shotgun (WGS) entry which is preliminary data.</text>
</comment>
<comment type="cofactor">
    <cofactor evidence="12">
        <name>Mg(2+)</name>
        <dbReference type="ChEBI" id="CHEBI:18420"/>
    </cofactor>
    <text evidence="12">Binds 2 Mg(2+) ions per subunit.</text>
</comment>
<keyword evidence="5 12" id="KW-0547">Nucleotide-binding</keyword>
<dbReference type="InterPro" id="IPR029099">
    <property type="entry name" value="Pribosyltran_N"/>
</dbReference>
<protein>
    <recommendedName>
        <fullName evidence="12">Ribose-phosphate pyrophosphokinase</fullName>
        <shortName evidence="12">RPPK</shortName>
        <ecNumber evidence="12">2.7.6.1</ecNumber>
    </recommendedName>
    <alternativeName>
        <fullName evidence="12">5-phospho-D-ribosyl alpha-1-diphosphate synthase</fullName>
    </alternativeName>
    <alternativeName>
        <fullName evidence="12">Phosphoribosyl diphosphate synthase</fullName>
    </alternativeName>
    <alternativeName>
        <fullName evidence="12">Phosphoribosyl pyrophosphate synthase</fullName>
        <shortName evidence="12">P-Rib-PP synthase</shortName>
        <shortName evidence="12">PRPP synthase</shortName>
        <shortName evidence="12">PRPPase</shortName>
    </alternativeName>
</protein>
<gene>
    <name evidence="12" type="primary">prs</name>
    <name evidence="14" type="ORF">JF922_17885</name>
</gene>
<evidence type="ECO:0000256" key="12">
    <source>
        <dbReference type="HAMAP-Rule" id="MF_00583"/>
    </source>
</evidence>
<evidence type="ECO:0000313" key="15">
    <source>
        <dbReference type="Proteomes" id="UP000612893"/>
    </source>
</evidence>
<dbReference type="GO" id="GO:0006015">
    <property type="term" value="P:5-phosphoribose 1-diphosphate biosynthetic process"/>
    <property type="evidence" value="ECO:0007669"/>
    <property type="project" value="UniProtKB-UniRule"/>
</dbReference>
<keyword evidence="15" id="KW-1185">Reference proteome</keyword>
<sequence>MIGRLQTAVEFASEDASPWGDLKLISGSANPELARLISEQVGVPLTDARATRFSDGEIGVQIQDSMRGHDVFLVQPTCHPVNENYMELFILLDALRRASAGRITAVVPYFGYARKERKSQPREPISAKLMANFITLAGADRVLLLDLHADAIEGFFDVPTDHLSAAKILAGHIRQQGLGRCSVVAPDAGGAKRAESMARLLGAPLVFVYKRRPHDDAAEILEMAGDVEGRDCVVLEDMITTGGTAIEVARALKSHGAKRIIFASTHPVLTNGAVERLRQAPIDEVVVTNSVPVPLHKQGPPLTVLSVAPLLGEAIVRVHENRSVSELFR</sequence>
<reference evidence="14" key="1">
    <citation type="submission" date="2020-10" db="EMBL/GenBank/DDBJ databases">
        <title>Ca. Dormibacterota MAGs.</title>
        <authorList>
            <person name="Montgomery K."/>
        </authorList>
    </citation>
    <scope>NUCLEOTIDE SEQUENCE [LARGE SCALE GENOMIC DNA]</scope>
    <source>
        <strain evidence="14">SC8812_S17_10</strain>
    </source>
</reference>
<feature type="binding site" evidence="12">
    <location>
        <begin position="55"/>
        <end position="57"/>
    </location>
    <ligand>
        <name>ATP</name>
        <dbReference type="ChEBI" id="CHEBI:30616"/>
    </ligand>
</feature>
<feature type="active site" evidence="12">
    <location>
        <position position="210"/>
    </location>
</feature>
<evidence type="ECO:0000256" key="6">
    <source>
        <dbReference type="ARBA" id="ARBA00022777"/>
    </source>
</evidence>
<dbReference type="Proteomes" id="UP000612893">
    <property type="component" value="Unassembled WGS sequence"/>
</dbReference>
<dbReference type="Gene3D" id="3.40.50.2020">
    <property type="match status" value="2"/>
</dbReference>
<evidence type="ECO:0000256" key="1">
    <source>
        <dbReference type="ARBA" id="ARBA00004996"/>
    </source>
</evidence>
<comment type="caution">
    <text evidence="12">Lacks conserved residue(s) required for the propagation of feature annotation.</text>
</comment>
<comment type="similarity">
    <text evidence="11 12">Belongs to the ribose-phosphate pyrophosphokinase family. Class I subfamily.</text>
</comment>
<keyword evidence="4 12" id="KW-0545">Nucleotide biosynthesis</keyword>
<organism evidence="14 15">
    <name type="scientific">Candidatus Nephthysia bennettiae</name>
    <dbReference type="NCBI Taxonomy" id="3127016"/>
    <lineage>
        <taxon>Bacteria</taxon>
        <taxon>Bacillati</taxon>
        <taxon>Candidatus Dormiibacterota</taxon>
        <taxon>Candidatus Dormibacteria</taxon>
        <taxon>Candidatus Dormibacterales</taxon>
        <taxon>Candidatus Dormibacteraceae</taxon>
        <taxon>Candidatus Nephthysia</taxon>
    </lineage>
</organism>
<name>A0A934K4L6_9BACT</name>
<evidence type="ECO:0000259" key="13">
    <source>
        <dbReference type="Pfam" id="PF13793"/>
    </source>
</evidence>
<dbReference type="EC" id="2.7.6.1" evidence="12"/>
<evidence type="ECO:0000256" key="8">
    <source>
        <dbReference type="ARBA" id="ARBA00022842"/>
    </source>
</evidence>
<dbReference type="GO" id="GO:0004749">
    <property type="term" value="F:ribose phosphate diphosphokinase activity"/>
    <property type="evidence" value="ECO:0007669"/>
    <property type="project" value="UniProtKB-UniRule"/>
</dbReference>
<dbReference type="Pfam" id="PF13793">
    <property type="entry name" value="Pribosyltran_N"/>
    <property type="match status" value="1"/>
</dbReference>
<dbReference type="GO" id="GO:0005524">
    <property type="term" value="F:ATP binding"/>
    <property type="evidence" value="ECO:0007669"/>
    <property type="project" value="UniProtKB-KW"/>
</dbReference>
<dbReference type="PANTHER" id="PTHR10210:SF41">
    <property type="entry name" value="RIBOSE-PHOSPHATE PYROPHOSPHOKINASE 1, CHLOROPLASTIC"/>
    <property type="match status" value="1"/>
</dbReference>
<dbReference type="NCBIfam" id="NF002320">
    <property type="entry name" value="PRK01259.1"/>
    <property type="match status" value="1"/>
</dbReference>
<dbReference type="FunFam" id="3.40.50.2020:FF:000001">
    <property type="entry name" value="Ribose-phosphate pyrophosphokinase"/>
    <property type="match status" value="1"/>
</dbReference>
<dbReference type="GO" id="GO:0005737">
    <property type="term" value="C:cytoplasm"/>
    <property type="evidence" value="ECO:0007669"/>
    <property type="project" value="UniProtKB-SubCell"/>
</dbReference>
<dbReference type="InterPro" id="IPR029057">
    <property type="entry name" value="PRTase-like"/>
</dbReference>
<dbReference type="NCBIfam" id="TIGR01251">
    <property type="entry name" value="ribP_PPkin"/>
    <property type="match status" value="1"/>
</dbReference>
<comment type="subunit">
    <text evidence="12">Homohexamer.</text>
</comment>
<evidence type="ECO:0000256" key="11">
    <source>
        <dbReference type="ARBA" id="ARBA00061444"/>
    </source>
</evidence>
<dbReference type="SUPFAM" id="SSF53271">
    <property type="entry name" value="PRTase-like"/>
    <property type="match status" value="1"/>
</dbReference>
<keyword evidence="8 12" id="KW-0460">Magnesium</keyword>
<evidence type="ECO:0000256" key="2">
    <source>
        <dbReference type="ARBA" id="ARBA00022679"/>
    </source>
</evidence>
<comment type="catalytic activity">
    <reaction evidence="9 12">
        <text>D-ribose 5-phosphate + ATP = 5-phospho-alpha-D-ribose 1-diphosphate + AMP + H(+)</text>
        <dbReference type="Rhea" id="RHEA:15609"/>
        <dbReference type="ChEBI" id="CHEBI:15378"/>
        <dbReference type="ChEBI" id="CHEBI:30616"/>
        <dbReference type="ChEBI" id="CHEBI:58017"/>
        <dbReference type="ChEBI" id="CHEBI:78346"/>
        <dbReference type="ChEBI" id="CHEBI:456215"/>
        <dbReference type="EC" id="2.7.6.1"/>
    </reaction>
</comment>
<proteinExistence type="inferred from homology"/>
<dbReference type="GO" id="GO:0009165">
    <property type="term" value="P:nucleotide biosynthetic process"/>
    <property type="evidence" value="ECO:0007669"/>
    <property type="project" value="UniProtKB-KW"/>
</dbReference>
<evidence type="ECO:0000256" key="7">
    <source>
        <dbReference type="ARBA" id="ARBA00022840"/>
    </source>
</evidence>
<dbReference type="Pfam" id="PF14572">
    <property type="entry name" value="Pribosyl_synth"/>
    <property type="match status" value="1"/>
</dbReference>
<evidence type="ECO:0000256" key="5">
    <source>
        <dbReference type="ARBA" id="ARBA00022741"/>
    </source>
</evidence>
<dbReference type="GO" id="GO:0000287">
    <property type="term" value="F:magnesium ion binding"/>
    <property type="evidence" value="ECO:0007669"/>
    <property type="project" value="UniProtKB-UniRule"/>
</dbReference>
<feature type="binding site" evidence="12">
    <location>
        <position position="187"/>
    </location>
    <ligand>
        <name>Mg(2+)</name>
        <dbReference type="ChEBI" id="CHEBI:18420"/>
    </ligand>
</feature>
<comment type="pathway">
    <text evidence="1 12">Metabolic intermediate biosynthesis; 5-phospho-alpha-D-ribose 1-diphosphate biosynthesis; 5-phospho-alpha-D-ribose 1-diphosphate from D-ribose 5-phosphate (route I): step 1/1.</text>
</comment>
<keyword evidence="12" id="KW-0963">Cytoplasm</keyword>
<evidence type="ECO:0000256" key="10">
    <source>
        <dbReference type="ARBA" id="ARBA00054914"/>
    </source>
</evidence>
<keyword evidence="7 12" id="KW-0067">ATP-binding</keyword>
<feature type="binding site" evidence="12">
    <location>
        <position position="212"/>
    </location>
    <ligand>
        <name>D-ribose 5-phosphate</name>
        <dbReference type="ChEBI" id="CHEBI:78346"/>
    </ligand>
</feature>
<dbReference type="EMBL" id="JAEKNR010000178">
    <property type="protein sequence ID" value="MBJ7599934.1"/>
    <property type="molecule type" value="Genomic_DNA"/>
</dbReference>
<feature type="binding site" evidence="12">
    <location>
        <position position="148"/>
    </location>
    <ligand>
        <name>Mg(2+)</name>
        <dbReference type="ChEBI" id="CHEBI:18420"/>
    </ligand>
</feature>
<accession>A0A934K4L6</accession>
<dbReference type="InterPro" id="IPR000836">
    <property type="entry name" value="PRTase_dom"/>
</dbReference>
<comment type="subcellular location">
    <subcellularLocation>
        <location evidence="12">Cytoplasm</location>
    </subcellularLocation>
</comment>
<dbReference type="SMART" id="SM01400">
    <property type="entry name" value="Pribosyltran_N"/>
    <property type="match status" value="1"/>
</dbReference>
<evidence type="ECO:0000313" key="14">
    <source>
        <dbReference type="EMBL" id="MBJ7599934.1"/>
    </source>
</evidence>
<feature type="domain" description="Ribose-phosphate pyrophosphokinase N-terminal" evidence="13">
    <location>
        <begin position="22"/>
        <end position="138"/>
    </location>
</feature>
<dbReference type="CDD" id="cd06223">
    <property type="entry name" value="PRTases_typeI"/>
    <property type="match status" value="1"/>
</dbReference>
<dbReference type="InterPro" id="IPR005946">
    <property type="entry name" value="Rib-P_diPkinase"/>
</dbReference>
<keyword evidence="2 12" id="KW-0808">Transferase</keyword>
<evidence type="ECO:0000256" key="4">
    <source>
        <dbReference type="ARBA" id="ARBA00022727"/>
    </source>
</evidence>
<dbReference type="AlphaFoldDB" id="A0A934K4L6"/>
<keyword evidence="6 12" id="KW-0418">Kinase</keyword>
<comment type="function">
    <text evidence="10 12">Involved in the biosynthesis of the central metabolite phospho-alpha-D-ribosyl-1-pyrophosphate (PRPP) via the transfer of pyrophosphoryl group from ATP to 1-hydroxyl of ribose-5-phosphate (Rib-5-P).</text>
</comment>
<dbReference type="GO" id="GO:0016301">
    <property type="term" value="F:kinase activity"/>
    <property type="evidence" value="ECO:0007669"/>
    <property type="project" value="UniProtKB-KW"/>
</dbReference>
<keyword evidence="3 12" id="KW-0479">Metal-binding</keyword>